<feature type="non-terminal residue" evidence="2">
    <location>
        <position position="1"/>
    </location>
</feature>
<dbReference type="GO" id="GO:0005634">
    <property type="term" value="C:nucleus"/>
    <property type="evidence" value="ECO:0007669"/>
    <property type="project" value="TreeGrafter"/>
</dbReference>
<protein>
    <submittedName>
        <fullName evidence="2">Uncharacterized protein</fullName>
    </submittedName>
</protein>
<dbReference type="GO" id="GO:0033186">
    <property type="term" value="C:CAF-1 complex"/>
    <property type="evidence" value="ECO:0007669"/>
    <property type="project" value="TreeGrafter"/>
</dbReference>
<proteinExistence type="predicted"/>
<dbReference type="GO" id="GO:0006334">
    <property type="term" value="P:nucleosome assembly"/>
    <property type="evidence" value="ECO:0007669"/>
    <property type="project" value="TreeGrafter"/>
</dbReference>
<evidence type="ECO:0000256" key="1">
    <source>
        <dbReference type="SAM" id="MobiDB-lite"/>
    </source>
</evidence>
<gene>
    <name evidence="2" type="primary">ORF61913</name>
</gene>
<evidence type="ECO:0000313" key="2">
    <source>
        <dbReference type="EMBL" id="CEK67244.1"/>
    </source>
</evidence>
<reference evidence="2" key="1">
    <citation type="submission" date="2014-12" db="EMBL/GenBank/DDBJ databases">
        <title>Insight into the proteome of Arion vulgaris.</title>
        <authorList>
            <person name="Aradska J."/>
            <person name="Bulat T."/>
            <person name="Smidak R."/>
            <person name="Sarate P."/>
            <person name="Gangsoo J."/>
            <person name="Sialana F."/>
            <person name="Bilban M."/>
            <person name="Lubec G."/>
        </authorList>
    </citation>
    <scope>NUCLEOTIDE SEQUENCE</scope>
    <source>
        <tissue evidence="2">Skin</tissue>
    </source>
</reference>
<dbReference type="GO" id="GO:0006335">
    <property type="term" value="P:DNA replication-dependent chromatin assembly"/>
    <property type="evidence" value="ECO:0007669"/>
    <property type="project" value="InterPro"/>
</dbReference>
<dbReference type="InterPro" id="IPR045145">
    <property type="entry name" value="PTHR15271"/>
</dbReference>
<organism evidence="2">
    <name type="scientific">Arion vulgaris</name>
    <dbReference type="NCBI Taxonomy" id="1028688"/>
    <lineage>
        <taxon>Eukaryota</taxon>
        <taxon>Metazoa</taxon>
        <taxon>Spiralia</taxon>
        <taxon>Lophotrochozoa</taxon>
        <taxon>Mollusca</taxon>
        <taxon>Gastropoda</taxon>
        <taxon>Heterobranchia</taxon>
        <taxon>Euthyneura</taxon>
        <taxon>Panpulmonata</taxon>
        <taxon>Eupulmonata</taxon>
        <taxon>Stylommatophora</taxon>
        <taxon>Helicina</taxon>
        <taxon>Arionoidea</taxon>
        <taxon>Arionidae</taxon>
        <taxon>Arion</taxon>
    </lineage>
</organism>
<dbReference type="PANTHER" id="PTHR15271:SF4">
    <property type="entry name" value="CHROMATIN ASSEMBLY FACTOR 1 SUBUNIT B"/>
    <property type="match status" value="1"/>
</dbReference>
<feature type="region of interest" description="Disordered" evidence="1">
    <location>
        <begin position="15"/>
        <end position="36"/>
    </location>
</feature>
<feature type="non-terminal residue" evidence="2">
    <location>
        <position position="82"/>
    </location>
</feature>
<accession>A0A0B6ZF44</accession>
<name>A0A0B6ZF44_9EUPU</name>
<dbReference type="AlphaFoldDB" id="A0A0B6ZF44"/>
<dbReference type="EMBL" id="HACG01020379">
    <property type="protein sequence ID" value="CEK67244.1"/>
    <property type="molecule type" value="Transcribed_RNA"/>
</dbReference>
<sequence>KTTTVVKANPQLFELRPADNSNGQSSTIDGEPEADNTKAWEKHKSLFCLPYRIVFAVGTEDSVLIYDTQQIMPICLLKNVHY</sequence>
<feature type="compositionally biased region" description="Polar residues" evidence="1">
    <location>
        <begin position="19"/>
        <end position="28"/>
    </location>
</feature>
<dbReference type="PANTHER" id="PTHR15271">
    <property type="entry name" value="CHROMATIN ASSEMBLY FACTOR 1 SUBUNIT B"/>
    <property type="match status" value="1"/>
</dbReference>